<dbReference type="SUPFAM" id="SSF56349">
    <property type="entry name" value="DNA breaking-rejoining enzymes"/>
    <property type="match status" value="1"/>
</dbReference>
<evidence type="ECO:0000313" key="1">
    <source>
        <dbReference type="EMBL" id="MBU3061935.1"/>
    </source>
</evidence>
<reference evidence="1 2" key="1">
    <citation type="submission" date="2021-06" db="EMBL/GenBank/DDBJ databases">
        <title>Actinomycetes sequencing.</title>
        <authorList>
            <person name="Shan Q."/>
        </authorList>
    </citation>
    <scope>NUCLEOTIDE SEQUENCE [LARGE SCALE GENOMIC DNA]</scope>
    <source>
        <strain evidence="1 2">NEAU-G5</strain>
    </source>
</reference>
<evidence type="ECO:0008006" key="3">
    <source>
        <dbReference type="Google" id="ProtNLM"/>
    </source>
</evidence>
<comment type="caution">
    <text evidence="1">The sequence shown here is derived from an EMBL/GenBank/DDBJ whole genome shotgun (WGS) entry which is preliminary data.</text>
</comment>
<proteinExistence type="predicted"/>
<protein>
    <recommendedName>
        <fullName evidence="3">Core-binding (CB) domain-containing protein</fullName>
    </recommendedName>
</protein>
<evidence type="ECO:0000313" key="2">
    <source>
        <dbReference type="Proteomes" id="UP000733379"/>
    </source>
</evidence>
<dbReference type="Proteomes" id="UP000733379">
    <property type="component" value="Unassembled WGS sequence"/>
</dbReference>
<organism evidence="1 2">
    <name type="scientific">Nocardia albiluteola</name>
    <dbReference type="NCBI Taxonomy" id="2842303"/>
    <lineage>
        <taxon>Bacteria</taxon>
        <taxon>Bacillati</taxon>
        <taxon>Actinomycetota</taxon>
        <taxon>Actinomycetes</taxon>
        <taxon>Mycobacteriales</taxon>
        <taxon>Nocardiaceae</taxon>
        <taxon>Nocardia</taxon>
    </lineage>
</organism>
<gene>
    <name evidence="1" type="ORF">KO481_10405</name>
</gene>
<sequence length="410" mass="45759">MAHVGGWSLETLRRRGDQLRRVLAANGEDRPIRLSQVRAELGNVWQSRIAARVLEQCGRLVDDTESPTRQWIDRRTATLPPGFRDDVRAWMLVLHEGEERARPRAEATLRAYFSRAHPPLTEWASTRSHLREVTQADVSVVLNRLTGHKRVGTFVALRSLFRFAKRHRLVFVDPTRRLRVGAAPSRVPLPLTDDQVDAVTATAVTPMQIANNIEIPRIKTSLPQQFQNTADHTEQLRRCLTDDTLPLPFRIIGALVRLYALPVARILELTVDRFSRDDTNAYLIIDQHPVVMPPSLAALIEQQIQHAPATTRPAAQPPYLLPGCPPSRPRNIHGVSDTLNKLGLPSLAARNTAMMANIADLDTIVVTDMFGVSPTSAHRWAAYAQTSWAQFLACTITTTEQAPDGMPGQS</sequence>
<keyword evidence="2" id="KW-1185">Reference proteome</keyword>
<dbReference type="EMBL" id="JAHKNI010000003">
    <property type="protein sequence ID" value="MBU3061935.1"/>
    <property type="molecule type" value="Genomic_DNA"/>
</dbReference>
<accession>A0ABS6AWL4</accession>
<dbReference type="InterPro" id="IPR011010">
    <property type="entry name" value="DNA_brk_join_enz"/>
</dbReference>
<name>A0ABS6AWL4_9NOCA</name>
<dbReference type="RefSeq" id="WP_215916849.1">
    <property type="nucleotide sequence ID" value="NZ_JAHKNI010000003.1"/>
</dbReference>